<dbReference type="EMBL" id="CP015118">
    <property type="protein sequence ID" value="ARN19616.1"/>
    <property type="molecule type" value="Genomic_DNA"/>
</dbReference>
<evidence type="ECO:0000313" key="2">
    <source>
        <dbReference type="Proteomes" id="UP000193427"/>
    </source>
</evidence>
<evidence type="ECO:0000313" key="1">
    <source>
        <dbReference type="EMBL" id="ARN19616.1"/>
    </source>
</evidence>
<dbReference type="InterPro" id="IPR023614">
    <property type="entry name" value="Porin_dom_sf"/>
</dbReference>
<gene>
    <name evidence="1" type="ORF">A4W93_06620</name>
</gene>
<evidence type="ECO:0008006" key="3">
    <source>
        <dbReference type="Google" id="ProtNLM"/>
    </source>
</evidence>
<proteinExistence type="predicted"/>
<dbReference type="SUPFAM" id="SSF56935">
    <property type="entry name" value="Porins"/>
    <property type="match status" value="1"/>
</dbReference>
<dbReference type="Gene3D" id="2.40.160.10">
    <property type="entry name" value="Porin"/>
    <property type="match status" value="1"/>
</dbReference>
<protein>
    <recommendedName>
        <fullName evidence="3">Porin domain-containing protein</fullName>
    </recommendedName>
</protein>
<name>A0A1W6L5Y7_9BURK</name>
<dbReference type="KEGG" id="rgu:A4W93_06620"/>
<dbReference type="Proteomes" id="UP000193427">
    <property type="component" value="Chromosome"/>
</dbReference>
<sequence length="353" mass="37723">MCVALAGASANAATSFGEYVTLSGFGTAGAVVTDNDQDVFVRENAFEGATSSGSWVVDSKLGVQADFRADWFGATAQVLAEQRMKPGIRADLEWAYLSANPSPDLAFRLGRMAPAVFMVSDGRNIGYSNTMVRMPNEVYAVNFLKRVYGVDGTYRIPMGSSSLTLSAMGGKGSIPQGNTELDADKVWGYNATFDTPVGSIRFGQFKADVVLPWYRSGLPTDIDIPYAFTGLGYQYEGARFKFAAEYVKREVGLLPEMGAKGWYATAAYRFGSLTPYIAVAGLKSGQLAILSRSSGNQSSETAGVRWDLVPGAALKLQFDHVDPKGTVGASFSPVVIGPGDKTNVLSIALDFIF</sequence>
<dbReference type="AlphaFoldDB" id="A0A1W6L5Y7"/>
<keyword evidence="2" id="KW-1185">Reference proteome</keyword>
<accession>A0A1W6L5Y7</accession>
<dbReference type="STRING" id="946333.A4W93_06620"/>
<reference evidence="1 2" key="1">
    <citation type="submission" date="2016-04" db="EMBL/GenBank/DDBJ databases">
        <title>Complete genome sequence of natural rubber-degrading, novel Gram-negative bacterium, Rhizobacter gummiphilus strain NS21.</title>
        <authorList>
            <person name="Tabata M."/>
            <person name="Kasai D."/>
            <person name="Fukuda M."/>
        </authorList>
    </citation>
    <scope>NUCLEOTIDE SEQUENCE [LARGE SCALE GENOMIC DNA]</scope>
    <source>
        <strain evidence="1 2">NS21</strain>
    </source>
</reference>
<organism evidence="1 2">
    <name type="scientific">Piscinibacter gummiphilus</name>
    <dbReference type="NCBI Taxonomy" id="946333"/>
    <lineage>
        <taxon>Bacteria</taxon>
        <taxon>Pseudomonadati</taxon>
        <taxon>Pseudomonadota</taxon>
        <taxon>Betaproteobacteria</taxon>
        <taxon>Burkholderiales</taxon>
        <taxon>Sphaerotilaceae</taxon>
        <taxon>Piscinibacter</taxon>
    </lineage>
</organism>